<evidence type="ECO:0000313" key="4">
    <source>
        <dbReference type="Proteomes" id="UP000184442"/>
    </source>
</evidence>
<dbReference type="Proteomes" id="UP000184442">
    <property type="component" value="Unassembled WGS sequence"/>
</dbReference>
<dbReference type="NCBIfam" id="NF001095">
    <property type="entry name" value="PRK00124.1"/>
    <property type="match status" value="1"/>
</dbReference>
<dbReference type="HAMAP" id="MF_00489">
    <property type="entry name" value="UPF0178"/>
    <property type="match status" value="1"/>
</dbReference>
<dbReference type="OrthoDB" id="9798918at2"/>
<sequence>MKILVDADACPVKEIILNIKRKYNIEVMFVCSLSHYTNFYELNNIKPVYVDDVFQSADMAIINKAVKGDIIVTGDYGLAAMVLSKGAYAISFDGRVFDNENIDGLLNKRHQNMKLLRSGSRVKGPSKRSKEDDYRFMASLEKMLISNKKF</sequence>
<dbReference type="RefSeq" id="WP_073025795.1">
    <property type="nucleotide sequence ID" value="NZ_FQZS01000010.1"/>
</dbReference>
<name>A0A1M6EV72_9FIRM</name>
<evidence type="ECO:0000313" key="3">
    <source>
        <dbReference type="EMBL" id="SHI89250.1"/>
    </source>
</evidence>
<proteinExistence type="inferred from homology"/>
<dbReference type="AlphaFoldDB" id="A0A1M6EV72"/>
<evidence type="ECO:0000256" key="1">
    <source>
        <dbReference type="ARBA" id="ARBA00008522"/>
    </source>
</evidence>
<dbReference type="STRING" id="1122184.SAMN02745176_01711"/>
<dbReference type="InterPro" id="IPR003791">
    <property type="entry name" value="UPF0178"/>
</dbReference>
<protein>
    <recommendedName>
        <fullName evidence="2">UPF0178 protein SAMN02745176_01711</fullName>
    </recommendedName>
</protein>
<comment type="similarity">
    <text evidence="1 2">Belongs to the UPF0178 family.</text>
</comment>
<keyword evidence="4" id="KW-1185">Reference proteome</keyword>
<dbReference type="PANTHER" id="PTHR35146">
    <property type="entry name" value="UPF0178 PROTEIN YAII"/>
    <property type="match status" value="1"/>
</dbReference>
<gene>
    <name evidence="3" type="ORF">SAMN02745176_01711</name>
</gene>
<accession>A0A1M6EV72</accession>
<evidence type="ECO:0000256" key="2">
    <source>
        <dbReference type="HAMAP-Rule" id="MF_00489"/>
    </source>
</evidence>
<dbReference type="Pfam" id="PF02639">
    <property type="entry name" value="DUF188"/>
    <property type="match status" value="1"/>
</dbReference>
<organism evidence="3 4">
    <name type="scientific">Lutispora thermophila DSM 19022</name>
    <dbReference type="NCBI Taxonomy" id="1122184"/>
    <lineage>
        <taxon>Bacteria</taxon>
        <taxon>Bacillati</taxon>
        <taxon>Bacillota</taxon>
        <taxon>Clostridia</taxon>
        <taxon>Lutisporales</taxon>
        <taxon>Lutisporaceae</taxon>
        <taxon>Lutispora</taxon>
    </lineage>
</organism>
<dbReference type="EMBL" id="FQZS01000010">
    <property type="protein sequence ID" value="SHI89250.1"/>
    <property type="molecule type" value="Genomic_DNA"/>
</dbReference>
<dbReference type="PANTHER" id="PTHR35146:SF1">
    <property type="entry name" value="UPF0178 PROTEIN YAII"/>
    <property type="match status" value="1"/>
</dbReference>
<reference evidence="3 4" key="1">
    <citation type="submission" date="2016-11" db="EMBL/GenBank/DDBJ databases">
        <authorList>
            <person name="Jaros S."/>
            <person name="Januszkiewicz K."/>
            <person name="Wedrychowicz H."/>
        </authorList>
    </citation>
    <scope>NUCLEOTIDE SEQUENCE [LARGE SCALE GENOMIC DNA]</scope>
    <source>
        <strain evidence="3 4">DSM 19022</strain>
    </source>
</reference>